<evidence type="ECO:0000313" key="3">
    <source>
        <dbReference type="Proteomes" id="UP000183832"/>
    </source>
</evidence>
<reference evidence="2 3" key="1">
    <citation type="submission" date="2015-04" db="EMBL/GenBank/DDBJ databases">
        <authorList>
            <person name="Syromyatnikov M.Y."/>
            <person name="Popov V.N."/>
        </authorList>
    </citation>
    <scope>NUCLEOTIDE SEQUENCE [LARGE SCALE GENOMIC DNA]</scope>
</reference>
<keyword evidence="3" id="KW-1185">Reference proteome</keyword>
<organism evidence="2 3">
    <name type="scientific">Clunio marinus</name>
    <dbReference type="NCBI Taxonomy" id="568069"/>
    <lineage>
        <taxon>Eukaryota</taxon>
        <taxon>Metazoa</taxon>
        <taxon>Ecdysozoa</taxon>
        <taxon>Arthropoda</taxon>
        <taxon>Hexapoda</taxon>
        <taxon>Insecta</taxon>
        <taxon>Pterygota</taxon>
        <taxon>Neoptera</taxon>
        <taxon>Endopterygota</taxon>
        <taxon>Diptera</taxon>
        <taxon>Nematocera</taxon>
        <taxon>Chironomoidea</taxon>
        <taxon>Chironomidae</taxon>
        <taxon>Clunio</taxon>
    </lineage>
</organism>
<evidence type="ECO:0000313" key="2">
    <source>
        <dbReference type="EMBL" id="CRL04108.1"/>
    </source>
</evidence>
<keyword evidence="1" id="KW-1133">Transmembrane helix</keyword>
<dbReference type="AlphaFoldDB" id="A0A1J1IX23"/>
<proteinExistence type="predicted"/>
<keyword evidence="1" id="KW-0472">Membrane</keyword>
<dbReference type="Proteomes" id="UP000183832">
    <property type="component" value="Unassembled WGS sequence"/>
</dbReference>
<protein>
    <submittedName>
        <fullName evidence="2">CLUMA_CG017221, isoform A</fullName>
    </submittedName>
</protein>
<accession>A0A1J1IX23</accession>
<dbReference type="EMBL" id="CVRI01000061">
    <property type="protein sequence ID" value="CRL04108.1"/>
    <property type="molecule type" value="Genomic_DNA"/>
</dbReference>
<keyword evidence="1" id="KW-0812">Transmembrane</keyword>
<feature type="transmembrane region" description="Helical" evidence="1">
    <location>
        <begin position="44"/>
        <end position="63"/>
    </location>
</feature>
<gene>
    <name evidence="2" type="ORF">CLUMA_CG017221</name>
</gene>
<evidence type="ECO:0000256" key="1">
    <source>
        <dbReference type="SAM" id="Phobius"/>
    </source>
</evidence>
<name>A0A1J1IX23_9DIPT</name>
<feature type="transmembrane region" description="Helical" evidence="1">
    <location>
        <begin position="20"/>
        <end position="39"/>
    </location>
</feature>
<sequence length="88" mass="9806">MVRVNSFLLCFSLEKYAKFIGSLTITMMGFLSIFSLVLFLRDCIVAIISAVVLFLSLIVIYISRELLTGVETNSLNSKNLSMGKLKCC</sequence>